<evidence type="ECO:0000313" key="7">
    <source>
        <dbReference type="Proteomes" id="UP000030004"/>
    </source>
</evidence>
<dbReference type="Proteomes" id="UP000030004">
    <property type="component" value="Unassembled WGS sequence"/>
</dbReference>
<dbReference type="Gene3D" id="2.30.30.100">
    <property type="match status" value="1"/>
</dbReference>
<dbReference type="EMBL" id="AQQX01000004">
    <property type="protein sequence ID" value="KGM48519.1"/>
    <property type="molecule type" value="Genomic_DNA"/>
</dbReference>
<dbReference type="NCBIfam" id="TIGR00121">
    <property type="entry name" value="birA_ligase"/>
    <property type="match status" value="1"/>
</dbReference>
<dbReference type="EC" id="6.3.4.15" evidence="3"/>
<dbReference type="Pfam" id="PF03099">
    <property type="entry name" value="BPL_LplA_LipB"/>
    <property type="match status" value="1"/>
</dbReference>
<dbReference type="CDD" id="cd16442">
    <property type="entry name" value="BPL"/>
    <property type="match status" value="1"/>
</dbReference>
<dbReference type="GO" id="GO:0004077">
    <property type="term" value="F:biotin--[biotin carboxyl-carrier protein] ligase activity"/>
    <property type="evidence" value="ECO:0007669"/>
    <property type="project" value="UniProtKB-EC"/>
</dbReference>
<dbReference type="AlphaFoldDB" id="A0A0A0EDM4"/>
<feature type="domain" description="BPL/LPL catalytic" evidence="5">
    <location>
        <begin position="8"/>
        <end position="191"/>
    </location>
</feature>
<dbReference type="Pfam" id="PF02237">
    <property type="entry name" value="BPL_C"/>
    <property type="match status" value="1"/>
</dbReference>
<dbReference type="STRING" id="1461694.ATO9_12870"/>
<dbReference type="SUPFAM" id="SSF55681">
    <property type="entry name" value="Class II aaRS and biotin synthetases"/>
    <property type="match status" value="1"/>
</dbReference>
<proteinExistence type="predicted"/>
<protein>
    <recommendedName>
        <fullName evidence="3">biotin--[biotin carboxyl-carrier protein] ligase</fullName>
        <ecNumber evidence="3">6.3.4.15</ecNumber>
    </recommendedName>
</protein>
<dbReference type="OrthoDB" id="9807064at2"/>
<dbReference type="Gene3D" id="3.30.930.10">
    <property type="entry name" value="Bira Bifunctional Protein, Domain 2"/>
    <property type="match status" value="1"/>
</dbReference>
<evidence type="ECO:0000256" key="2">
    <source>
        <dbReference type="ARBA" id="ARBA00023267"/>
    </source>
</evidence>
<gene>
    <name evidence="6" type="ORF">ATO9_12870</name>
</gene>
<dbReference type="InterPro" id="IPR004408">
    <property type="entry name" value="Biotin_CoA_COase_ligase"/>
</dbReference>
<dbReference type="InterPro" id="IPR045864">
    <property type="entry name" value="aa-tRNA-synth_II/BPL/LPL"/>
</dbReference>
<evidence type="ECO:0000259" key="5">
    <source>
        <dbReference type="PROSITE" id="PS51733"/>
    </source>
</evidence>
<dbReference type="PANTHER" id="PTHR12835:SF5">
    <property type="entry name" value="BIOTIN--PROTEIN LIGASE"/>
    <property type="match status" value="1"/>
</dbReference>
<evidence type="ECO:0000256" key="1">
    <source>
        <dbReference type="ARBA" id="ARBA00022598"/>
    </source>
</evidence>
<keyword evidence="2" id="KW-0092">Biotin</keyword>
<evidence type="ECO:0000256" key="3">
    <source>
        <dbReference type="ARBA" id="ARBA00024227"/>
    </source>
</evidence>
<dbReference type="eggNOG" id="COG0340">
    <property type="taxonomic scope" value="Bacteria"/>
</dbReference>
<dbReference type="GO" id="GO:0005737">
    <property type="term" value="C:cytoplasm"/>
    <property type="evidence" value="ECO:0007669"/>
    <property type="project" value="TreeGrafter"/>
</dbReference>
<keyword evidence="1 6" id="KW-0436">Ligase</keyword>
<dbReference type="PANTHER" id="PTHR12835">
    <property type="entry name" value="BIOTIN PROTEIN LIGASE"/>
    <property type="match status" value="1"/>
</dbReference>
<dbReference type="InterPro" id="IPR004143">
    <property type="entry name" value="BPL_LPL_catalytic"/>
</dbReference>
<sequence>MTQATVWPEGHDRVILTEIDSTLDEAQRRFAQGVSRPTWILALNQTAARGRRGRAWAMPAGNFATTLILPTGDPTDRIALRSFTTSLALFDACVAATGRVEGLTLKWPNDVLLNGGKLAGILLETLQKGGRVCGASIGVGVNLAAVPAIDSLEPRAVPPVALASVTGALVAPEEFLTFLAAAFARYETQFATYGFEPIRRAWLDRAAHLGNDITARTGTSETRGRFETIDATGQLILTTDAGRQAIAAADIYF</sequence>
<accession>A0A0A0EDM4</accession>
<keyword evidence="7" id="KW-1185">Reference proteome</keyword>
<comment type="caution">
    <text evidence="6">The sequence shown here is derived from an EMBL/GenBank/DDBJ whole genome shotgun (WGS) entry which is preliminary data.</text>
</comment>
<dbReference type="InterPro" id="IPR003142">
    <property type="entry name" value="BPL_C"/>
</dbReference>
<dbReference type="PROSITE" id="PS51733">
    <property type="entry name" value="BPL_LPL_CATALYTIC"/>
    <property type="match status" value="1"/>
</dbReference>
<comment type="catalytic activity">
    <reaction evidence="4">
        <text>biotin + L-lysyl-[protein] + ATP = N(6)-biotinyl-L-lysyl-[protein] + AMP + diphosphate + H(+)</text>
        <dbReference type="Rhea" id="RHEA:11756"/>
        <dbReference type="Rhea" id="RHEA-COMP:9752"/>
        <dbReference type="Rhea" id="RHEA-COMP:10505"/>
        <dbReference type="ChEBI" id="CHEBI:15378"/>
        <dbReference type="ChEBI" id="CHEBI:29969"/>
        <dbReference type="ChEBI" id="CHEBI:30616"/>
        <dbReference type="ChEBI" id="CHEBI:33019"/>
        <dbReference type="ChEBI" id="CHEBI:57586"/>
        <dbReference type="ChEBI" id="CHEBI:83144"/>
        <dbReference type="ChEBI" id="CHEBI:456215"/>
        <dbReference type="EC" id="6.3.4.15"/>
    </reaction>
</comment>
<reference evidence="6 7" key="1">
    <citation type="journal article" date="2015" name="Antonie Van Leeuwenhoek">
        <title>Pseudooceanicola atlanticus gen. nov. sp. nov., isolated from surface seawater of the Atlantic Ocean and reclassification of Oceanicola batsensis, Oceanicola marinus, Oceanicola nitratireducens, Oceanicola nanhaiensis, Oceanicola antarcticus and Oceanicola flagellatus, as Pseudooceanicola batsensis comb. nov., Pseudooceanicola marinus comb. nov., Pseudooceanicola nitratireducens comb. nov., Pseudooceanicola nanhaiensis comb. nov., Pseudooceanicola antarcticus comb. nov., and Pseudooceanicola flagellatus comb. nov.</title>
        <authorList>
            <person name="Lai Q."/>
            <person name="Li G."/>
            <person name="Liu X."/>
            <person name="Du Y."/>
            <person name="Sun F."/>
            <person name="Shao Z."/>
        </authorList>
    </citation>
    <scope>NUCLEOTIDE SEQUENCE [LARGE SCALE GENOMIC DNA]</scope>
    <source>
        <strain evidence="6 7">22II-s11g</strain>
    </source>
</reference>
<dbReference type="RefSeq" id="WP_043749392.1">
    <property type="nucleotide sequence ID" value="NZ_AQQX01000004.1"/>
</dbReference>
<evidence type="ECO:0000256" key="4">
    <source>
        <dbReference type="ARBA" id="ARBA00047846"/>
    </source>
</evidence>
<organism evidence="6 7">
    <name type="scientific">Pseudooceanicola atlanticus</name>
    <dbReference type="NCBI Taxonomy" id="1461694"/>
    <lineage>
        <taxon>Bacteria</taxon>
        <taxon>Pseudomonadati</taxon>
        <taxon>Pseudomonadota</taxon>
        <taxon>Alphaproteobacteria</taxon>
        <taxon>Rhodobacterales</taxon>
        <taxon>Paracoccaceae</taxon>
        <taxon>Pseudooceanicola</taxon>
    </lineage>
</organism>
<evidence type="ECO:0000313" key="6">
    <source>
        <dbReference type="EMBL" id="KGM48519.1"/>
    </source>
</evidence>
<name>A0A0A0EDM4_9RHOB</name>